<dbReference type="InterPro" id="IPR007700">
    <property type="entry name" value="DUF668"/>
</dbReference>
<dbReference type="Pfam" id="PF05003">
    <property type="entry name" value="DUF668"/>
    <property type="match status" value="1"/>
</dbReference>
<feature type="coiled-coil region" evidence="1">
    <location>
        <begin position="153"/>
        <end position="180"/>
    </location>
</feature>
<dbReference type="EMBL" id="CP097504">
    <property type="protein sequence ID" value="URD89325.1"/>
    <property type="molecule type" value="Genomic_DNA"/>
</dbReference>
<reference evidence="4" key="1">
    <citation type="submission" date="2022-05" db="EMBL/GenBank/DDBJ databases">
        <title>The Musa troglodytarum L. genome provides insights into the mechanism of non-climacteric behaviour and enrichment of carotenoids.</title>
        <authorList>
            <person name="Wang J."/>
        </authorList>
    </citation>
    <scope>NUCLEOTIDE SEQUENCE</scope>
    <source>
        <tissue evidence="4">Leaf</tissue>
    </source>
</reference>
<feature type="domain" description="DUF3475" evidence="3">
    <location>
        <begin position="37"/>
        <end position="93"/>
    </location>
</feature>
<dbReference type="Pfam" id="PF11961">
    <property type="entry name" value="DUF3475"/>
    <property type="match status" value="1"/>
</dbReference>
<evidence type="ECO:0000259" key="2">
    <source>
        <dbReference type="Pfam" id="PF05003"/>
    </source>
</evidence>
<evidence type="ECO:0000259" key="3">
    <source>
        <dbReference type="Pfam" id="PF11961"/>
    </source>
</evidence>
<dbReference type="PANTHER" id="PTHR31371">
    <property type="entry name" value="BNAC09G50660D PROTEIN"/>
    <property type="match status" value="1"/>
</dbReference>
<evidence type="ECO:0000256" key="1">
    <source>
        <dbReference type="SAM" id="Coils"/>
    </source>
</evidence>
<gene>
    <name evidence="4" type="ORF">MUK42_28452</name>
</gene>
<evidence type="ECO:0000313" key="4">
    <source>
        <dbReference type="EMBL" id="URD89325.1"/>
    </source>
</evidence>
<dbReference type="Proteomes" id="UP001055439">
    <property type="component" value="Chromosome 2"/>
</dbReference>
<dbReference type="AlphaFoldDB" id="A0A9E7JQ33"/>
<keyword evidence="1" id="KW-0175">Coiled coil</keyword>
<accession>A0A9E7JQ33</accession>
<dbReference type="OrthoDB" id="2018987at2759"/>
<protein>
    <submittedName>
        <fullName evidence="4">Avr9 Cf-9 rapidly elicited protein</fullName>
    </submittedName>
</protein>
<name>A0A9E7JQ33_9LILI</name>
<dbReference type="GO" id="GO:0045927">
    <property type="term" value="P:positive regulation of growth"/>
    <property type="evidence" value="ECO:0007669"/>
    <property type="project" value="InterPro"/>
</dbReference>
<organism evidence="4 5">
    <name type="scientific">Musa troglodytarum</name>
    <name type="common">fe'i banana</name>
    <dbReference type="NCBI Taxonomy" id="320322"/>
    <lineage>
        <taxon>Eukaryota</taxon>
        <taxon>Viridiplantae</taxon>
        <taxon>Streptophyta</taxon>
        <taxon>Embryophyta</taxon>
        <taxon>Tracheophyta</taxon>
        <taxon>Spermatophyta</taxon>
        <taxon>Magnoliopsida</taxon>
        <taxon>Liliopsida</taxon>
        <taxon>Zingiberales</taxon>
        <taxon>Musaceae</taxon>
        <taxon>Musa</taxon>
    </lineage>
</organism>
<sequence>MRKVESESWLGRMGLVRGSERRKGGAAEPAKAATVGVLTFEVARLMSKAVQLWHALADDRVARLGDEVRRLEGVRKLVSDDREFLLALALAEMTDAIGSLARAVAQLGWRCCDPALQRFDAAYADLVKTGADPRGFEYAARKIEGKVKKMEGFVAASADLHDELEVLKELEQELRRMLASPDDGGHLRGSVDDFKNKVLWQRRQVKDLRRASLWDTPYDFVVRLLGRSLFSIVGRMRQVFRFQKSIVTPLAVNRADGASAEANLEGDMVNINLFLSMIEPRFQLLIAPASTLSGAALALHYANVIIVIEKLAASPHLIGPNARDDLYNMLTTSIKAALRAKLSTCAETTASSAYDPDPAAEWSAAVRKTLEWLAPLAHNMIRWHSERSFEWRSLASSSTVLLLQTLYFADRKKTEDAITELLVDLNYLWRCTSDSNAETMSNRVRSRQFDGCLQMQVDVDARSAT</sequence>
<proteinExistence type="predicted"/>
<feature type="domain" description="DUF668" evidence="2">
    <location>
        <begin position="291"/>
        <end position="382"/>
    </location>
</feature>
<dbReference type="InterPro" id="IPR021864">
    <property type="entry name" value="DUF3475"/>
</dbReference>
<dbReference type="PANTHER" id="PTHR31371:SF20">
    <property type="entry name" value="OS12G0146500 PROTEIN"/>
    <property type="match status" value="1"/>
</dbReference>
<evidence type="ECO:0000313" key="5">
    <source>
        <dbReference type="Proteomes" id="UP001055439"/>
    </source>
</evidence>
<keyword evidence="5" id="KW-1185">Reference proteome</keyword>